<keyword evidence="2" id="KW-1185">Reference proteome</keyword>
<evidence type="ECO:0000313" key="2">
    <source>
        <dbReference type="Proteomes" id="UP000249526"/>
    </source>
</evidence>
<feature type="non-terminal residue" evidence="1">
    <location>
        <position position="1"/>
    </location>
</feature>
<organism evidence="1 2">
    <name type="scientific">Aspergillus piperis CBS 112811</name>
    <dbReference type="NCBI Taxonomy" id="1448313"/>
    <lineage>
        <taxon>Eukaryota</taxon>
        <taxon>Fungi</taxon>
        <taxon>Dikarya</taxon>
        <taxon>Ascomycota</taxon>
        <taxon>Pezizomycotina</taxon>
        <taxon>Eurotiomycetes</taxon>
        <taxon>Eurotiomycetidae</taxon>
        <taxon>Eurotiales</taxon>
        <taxon>Aspergillaceae</taxon>
        <taxon>Aspergillus</taxon>
        <taxon>Aspergillus subgen. Circumdati</taxon>
    </lineage>
</organism>
<protein>
    <submittedName>
        <fullName evidence="1">Uncharacterized protein</fullName>
    </submittedName>
</protein>
<dbReference type="Proteomes" id="UP000249526">
    <property type="component" value="Unassembled WGS sequence"/>
</dbReference>
<dbReference type="EMBL" id="KZ825081">
    <property type="protein sequence ID" value="RAH52768.1"/>
    <property type="molecule type" value="Genomic_DNA"/>
</dbReference>
<dbReference type="GeneID" id="37159906"/>
<accession>A0A8G1QRZ8</accession>
<sequence>KEEREIDDLFRAQMGENSGRKDSVVVTDLDGGGRGADRCESSLNGCCWPAETERCERQKDTSLLLAPSHDLTGPPWWLTASGTVFRRKCGPVAFLHGGREFHPIYPGRTGRRIFCFKGNATQHHDHGVRYYHPTTKKIPPSPLYDPAVGRYNAGRAGTDHVLQVEDASPLPFRRVIPGTSLLACPTQQVPSVRMI</sequence>
<dbReference type="RefSeq" id="XP_025510690.1">
    <property type="nucleotide sequence ID" value="XM_025656504.1"/>
</dbReference>
<dbReference type="AlphaFoldDB" id="A0A8G1QRZ8"/>
<reference evidence="1 2" key="1">
    <citation type="submission" date="2018-02" db="EMBL/GenBank/DDBJ databases">
        <title>The genomes of Aspergillus section Nigri reveals drivers in fungal speciation.</title>
        <authorList>
            <consortium name="DOE Joint Genome Institute"/>
            <person name="Vesth T.C."/>
            <person name="Nybo J."/>
            <person name="Theobald S."/>
            <person name="Brandl J."/>
            <person name="Frisvad J.C."/>
            <person name="Nielsen K.F."/>
            <person name="Lyhne E.K."/>
            <person name="Kogle M.E."/>
            <person name="Kuo A."/>
            <person name="Riley R."/>
            <person name="Clum A."/>
            <person name="Nolan M."/>
            <person name="Lipzen A."/>
            <person name="Salamov A."/>
            <person name="Henrissat B."/>
            <person name="Wiebenga A."/>
            <person name="De vries R.P."/>
            <person name="Grigoriev I.V."/>
            <person name="Mortensen U.H."/>
            <person name="Andersen M.R."/>
            <person name="Baker S.E."/>
        </authorList>
    </citation>
    <scope>NUCLEOTIDE SEQUENCE [LARGE SCALE GENOMIC DNA]</scope>
    <source>
        <strain evidence="1 2">CBS 112811</strain>
    </source>
</reference>
<name>A0A8G1QRZ8_9EURO</name>
<evidence type="ECO:0000313" key="1">
    <source>
        <dbReference type="EMBL" id="RAH52768.1"/>
    </source>
</evidence>
<proteinExistence type="predicted"/>
<gene>
    <name evidence="1" type="ORF">BO85DRAFT_383116</name>
</gene>